<dbReference type="InterPro" id="IPR004273">
    <property type="entry name" value="Dynein_heavy_D6_P-loop"/>
</dbReference>
<dbReference type="GO" id="GO:0045505">
    <property type="term" value="F:dynein intermediate chain binding"/>
    <property type="evidence" value="ECO:0007669"/>
    <property type="project" value="InterPro"/>
</dbReference>
<dbReference type="GO" id="GO:0030286">
    <property type="term" value="C:dynein complex"/>
    <property type="evidence" value="ECO:0007669"/>
    <property type="project" value="InterPro"/>
</dbReference>
<sequence length="311" mass="33952">MLHNDQITFALLITRIFLRGQIAAGSGMSLEAEFNCFLLGQEAAATGDAANKFGPSKLTGVADTGNFLSLEQIQAVTRLRRTLPAFSNLDKMLAAEEDEIIVWLDKVAPETEVPILWDVVPSISQTSHLSNIVTALHSLLIIQALRPDRLIASTHRLIMAALGENFMDMARRHLDLAGIVENEIKPSVPILLCAAPGFDPSGRVEDLASEQTRQLTGIAIGSTEGFLQADRAINSAAKTGKWVMLKNVHLAPGWLVQLEKKLHNIQPHPGFRLFLTMEISPKIPVNLLRSGRVFTFEPPPGIKVCSQIVCA</sequence>
<evidence type="ECO:0000313" key="3">
    <source>
        <dbReference type="Proteomes" id="UP000784294"/>
    </source>
</evidence>
<dbReference type="GO" id="GO:0007018">
    <property type="term" value="P:microtubule-based movement"/>
    <property type="evidence" value="ECO:0007669"/>
    <property type="project" value="InterPro"/>
</dbReference>
<keyword evidence="3" id="KW-1185">Reference proteome</keyword>
<dbReference type="EMBL" id="CAAALY010020764">
    <property type="protein sequence ID" value="VEL14323.1"/>
    <property type="molecule type" value="Genomic_DNA"/>
</dbReference>
<name>A0A3S5AEE1_9PLAT</name>
<dbReference type="FunFam" id="3.40.50.300:FF:000373">
    <property type="entry name" value="Cytoplasmic dynein heavy chain 2"/>
    <property type="match status" value="1"/>
</dbReference>
<gene>
    <name evidence="2" type="ORF">PXEA_LOCUS7763</name>
</gene>
<organism evidence="2 3">
    <name type="scientific">Protopolystoma xenopodis</name>
    <dbReference type="NCBI Taxonomy" id="117903"/>
    <lineage>
        <taxon>Eukaryota</taxon>
        <taxon>Metazoa</taxon>
        <taxon>Spiralia</taxon>
        <taxon>Lophotrochozoa</taxon>
        <taxon>Platyhelminthes</taxon>
        <taxon>Monogenea</taxon>
        <taxon>Polyopisthocotylea</taxon>
        <taxon>Polystomatidea</taxon>
        <taxon>Polystomatidae</taxon>
        <taxon>Protopolystoma</taxon>
    </lineage>
</organism>
<dbReference type="GO" id="GO:0008569">
    <property type="term" value="F:minus-end-directed microtubule motor activity"/>
    <property type="evidence" value="ECO:0007669"/>
    <property type="project" value="InterPro"/>
</dbReference>
<feature type="domain" description="Dynein heavy chain region D6 P-loop" evidence="1">
    <location>
        <begin position="186"/>
        <end position="294"/>
    </location>
</feature>
<dbReference type="Pfam" id="PF03028">
    <property type="entry name" value="Dynein_heavy"/>
    <property type="match status" value="1"/>
</dbReference>
<reference evidence="2" key="1">
    <citation type="submission" date="2018-11" db="EMBL/GenBank/DDBJ databases">
        <authorList>
            <consortium name="Pathogen Informatics"/>
        </authorList>
    </citation>
    <scope>NUCLEOTIDE SEQUENCE</scope>
</reference>
<dbReference type="PANTHER" id="PTHR45703:SF36">
    <property type="entry name" value="DYNEIN HEAVY CHAIN, CYTOPLASMIC"/>
    <property type="match status" value="1"/>
</dbReference>
<dbReference type="InterPro" id="IPR027417">
    <property type="entry name" value="P-loop_NTPase"/>
</dbReference>
<evidence type="ECO:0000259" key="1">
    <source>
        <dbReference type="Pfam" id="PF03028"/>
    </source>
</evidence>
<evidence type="ECO:0000313" key="2">
    <source>
        <dbReference type="EMBL" id="VEL14323.1"/>
    </source>
</evidence>
<proteinExistence type="predicted"/>
<dbReference type="GO" id="GO:0051959">
    <property type="term" value="F:dynein light intermediate chain binding"/>
    <property type="evidence" value="ECO:0007669"/>
    <property type="project" value="InterPro"/>
</dbReference>
<dbReference type="Gene3D" id="3.40.50.300">
    <property type="entry name" value="P-loop containing nucleotide triphosphate hydrolases"/>
    <property type="match status" value="1"/>
</dbReference>
<protein>
    <recommendedName>
        <fullName evidence="1">Dynein heavy chain region D6 P-loop domain-containing protein</fullName>
    </recommendedName>
</protein>
<dbReference type="Proteomes" id="UP000784294">
    <property type="component" value="Unassembled WGS sequence"/>
</dbReference>
<dbReference type="InterPro" id="IPR026983">
    <property type="entry name" value="DHC"/>
</dbReference>
<dbReference type="AlphaFoldDB" id="A0A3S5AEE1"/>
<dbReference type="PANTHER" id="PTHR45703">
    <property type="entry name" value="DYNEIN HEAVY CHAIN"/>
    <property type="match status" value="1"/>
</dbReference>
<comment type="caution">
    <text evidence="2">The sequence shown here is derived from an EMBL/GenBank/DDBJ whole genome shotgun (WGS) entry which is preliminary data.</text>
</comment>
<accession>A0A3S5AEE1</accession>
<dbReference type="OrthoDB" id="14187at2759"/>